<reference evidence="2 3" key="1">
    <citation type="journal article" date="2019" name="Int. J. Syst. Evol. Microbiol.">
        <title>The Global Catalogue of Microorganisms (GCM) 10K type strain sequencing project: providing services to taxonomists for standard genome sequencing and annotation.</title>
        <authorList>
            <consortium name="The Broad Institute Genomics Platform"/>
            <consortium name="The Broad Institute Genome Sequencing Center for Infectious Disease"/>
            <person name="Wu L."/>
            <person name="Ma J."/>
        </authorList>
    </citation>
    <scope>NUCLEOTIDE SEQUENCE [LARGE SCALE GENOMIC DNA]</scope>
    <source>
        <strain evidence="2 3">JCM 14368</strain>
    </source>
</reference>
<accession>A0ABN1C0U4</accession>
<protein>
    <recommendedName>
        <fullName evidence="4">Lipoprotein</fullName>
    </recommendedName>
</protein>
<gene>
    <name evidence="2" type="ORF">GCM10008937_16080</name>
</gene>
<name>A0ABN1C0U4_9DEIO</name>
<keyword evidence="3" id="KW-1185">Reference proteome</keyword>
<dbReference type="PROSITE" id="PS51257">
    <property type="entry name" value="PROKAR_LIPOPROTEIN"/>
    <property type="match status" value="1"/>
</dbReference>
<feature type="signal peptide" evidence="1">
    <location>
        <begin position="1"/>
        <end position="20"/>
    </location>
</feature>
<dbReference type="EMBL" id="BAAADB010000012">
    <property type="protein sequence ID" value="GAA0509021.1"/>
    <property type="molecule type" value="Genomic_DNA"/>
</dbReference>
<dbReference type="Proteomes" id="UP001500191">
    <property type="component" value="Unassembled WGS sequence"/>
</dbReference>
<comment type="caution">
    <text evidence="2">The sequence shown here is derived from an EMBL/GenBank/DDBJ whole genome shotgun (WGS) entry which is preliminary data.</text>
</comment>
<keyword evidence="1" id="KW-0732">Signal</keyword>
<evidence type="ECO:0000313" key="2">
    <source>
        <dbReference type="EMBL" id="GAA0509021.1"/>
    </source>
</evidence>
<evidence type="ECO:0000313" key="3">
    <source>
        <dbReference type="Proteomes" id="UP001500191"/>
    </source>
</evidence>
<evidence type="ECO:0008006" key="4">
    <source>
        <dbReference type="Google" id="ProtNLM"/>
    </source>
</evidence>
<evidence type="ECO:0000256" key="1">
    <source>
        <dbReference type="SAM" id="SignalP"/>
    </source>
</evidence>
<sequence length="110" mass="11886">MKAMKKLTAGLLLIASLTLASCAPKYTAATAKPVSDMNCAEIKEELGKLAQIRTEAQNKSGVSKENVLFVLFFWPGAVVNEMDNRDVIAKVDARTEELNKAQTAKGCPTK</sequence>
<feature type="chain" id="PRO_5046612579" description="Lipoprotein" evidence="1">
    <location>
        <begin position="21"/>
        <end position="110"/>
    </location>
</feature>
<proteinExistence type="predicted"/>
<organism evidence="2 3">
    <name type="scientific">Deinococcus depolymerans</name>
    <dbReference type="NCBI Taxonomy" id="392408"/>
    <lineage>
        <taxon>Bacteria</taxon>
        <taxon>Thermotogati</taxon>
        <taxon>Deinococcota</taxon>
        <taxon>Deinococci</taxon>
        <taxon>Deinococcales</taxon>
        <taxon>Deinococcaceae</taxon>
        <taxon>Deinococcus</taxon>
    </lineage>
</organism>